<dbReference type="EMBL" id="BMHT01000010">
    <property type="protein sequence ID" value="GGF26573.1"/>
    <property type="molecule type" value="Genomic_DNA"/>
</dbReference>
<dbReference type="Gene3D" id="2.60.120.380">
    <property type="match status" value="1"/>
</dbReference>
<dbReference type="InterPro" id="IPR000209">
    <property type="entry name" value="Peptidase_S8/S53_dom"/>
</dbReference>
<dbReference type="SUPFAM" id="SSF49785">
    <property type="entry name" value="Galactose-binding domain-like"/>
    <property type="match status" value="1"/>
</dbReference>
<dbReference type="PANTHER" id="PTHR43399:SF4">
    <property type="entry name" value="CELL WALL-ASSOCIATED PROTEASE"/>
    <property type="match status" value="1"/>
</dbReference>
<evidence type="ECO:0000313" key="5">
    <source>
        <dbReference type="EMBL" id="GGF26573.1"/>
    </source>
</evidence>
<accession>A0ABQ1UU38</accession>
<protein>
    <recommendedName>
        <fullName evidence="7">T9SS C-terminal target domain-containing protein</fullName>
    </recommendedName>
</protein>
<feature type="domain" description="Peptidase S8/S53" evidence="3">
    <location>
        <begin position="154"/>
        <end position="400"/>
    </location>
</feature>
<organism evidence="5 6">
    <name type="scientific">Hymenobacter cavernae</name>
    <dbReference type="NCBI Taxonomy" id="2044852"/>
    <lineage>
        <taxon>Bacteria</taxon>
        <taxon>Pseudomonadati</taxon>
        <taxon>Bacteroidota</taxon>
        <taxon>Cytophagia</taxon>
        <taxon>Cytophagales</taxon>
        <taxon>Hymenobacteraceae</taxon>
        <taxon>Hymenobacter</taxon>
    </lineage>
</organism>
<proteinExistence type="inferred from homology"/>
<dbReference type="InterPro" id="IPR008979">
    <property type="entry name" value="Galactose-bd-like_sf"/>
</dbReference>
<dbReference type="CDD" id="cd04842">
    <property type="entry name" value="Peptidases_S8_Kp43_protease"/>
    <property type="match status" value="1"/>
</dbReference>
<dbReference type="Pfam" id="PF00082">
    <property type="entry name" value="Peptidase_S8"/>
    <property type="match status" value="1"/>
</dbReference>
<evidence type="ECO:0000256" key="2">
    <source>
        <dbReference type="PROSITE-ProRule" id="PRU01240"/>
    </source>
</evidence>
<dbReference type="Proteomes" id="UP000632273">
    <property type="component" value="Unassembled WGS sequence"/>
</dbReference>
<dbReference type="Pfam" id="PF18962">
    <property type="entry name" value="Por_Secre_tail"/>
    <property type="match status" value="1"/>
</dbReference>
<dbReference type="RefSeq" id="WP_188816122.1">
    <property type="nucleotide sequence ID" value="NZ_BMHT01000010.1"/>
</dbReference>
<gene>
    <name evidence="5" type="ORF">GCM10011383_42620</name>
</gene>
<dbReference type="InterPro" id="IPR051048">
    <property type="entry name" value="Peptidase_S8/S53_subtilisin"/>
</dbReference>
<comment type="caution">
    <text evidence="5">The sequence shown here is derived from an EMBL/GenBank/DDBJ whole genome shotgun (WGS) entry which is preliminary data.</text>
</comment>
<sequence length="884" mass="96067">MFTYRLCEVKRQGRLWVVLLVLGSGCWPWGQLLAQQQARTRPGKLAPAVAETALRAAKGSRHTYRVQVQDSTAFQQWVQRSGKHLSYCPLRSAPRTFLVAGLDAANLAELLTFPWLEFVDVPNRAAHEERQLDNSNLGVNKIAPLHSHFPRLTGQGLTVSVKENPFDPKDIDFKGRVLNPEQITGTISAHATAMATLIAGGGNSAPTGKGAAWQARLATSSFAELLPDDGQQLAQAGVSVQNHSYGVGIENYYGLEAQAYDQQSVQYPSLVHVFSSGNEGTSASTSGTYRDLAGVANLTGQFKMSKNTISVGATDALGQVAPLSSRGPAYDGRVKPELVAYGADGTSDASALVSGISLLLQQAYRDQYGTLPPSSLVKAALLTSADDTGRPAVDFVSGYGQADAQGAVQVIQDKHFVNAAVSQNQEQITPLTVPAGTYELKATLVWTDPAADVNAAEALVHDLDLELVHLATGQRWQPWVLSPHPDSLALPAHRRPDHLNNAEQITLTLPAAGAYELRVRGYRVSASSQAFSLAFELGSGFNWVSPTTGTNLRPATSYALRWQWRGPATAGRLEYKAVGNTQWQEITSSVALAQDTFAWRVPETLTRAQVRCVVNGAAFESDTFSITRPLALQVGYACQEEALLYWSPVPGVARYQVYRLGTNYLEPFAQTTDTVIVLNRSQSPALHYAVAPVVRGVPGERGSTIDYTQQGTACYVRSFLPRQLVTDTVQFDLTLGSVYQLKSLTLERLEPTIAQLQTISPVNHLAMVLADPAPQPGRNVYRVRLETSTGRTFYSEPEEVQYIRANELVAFPNPVGPEQPLQLILGEIEAIRVRIYDLLGRLRRETESTGTIHTVDVTGLGSGTYLLRVQAENGLERVVRVVIL</sequence>
<dbReference type="NCBIfam" id="TIGR04183">
    <property type="entry name" value="Por_Secre_tail"/>
    <property type="match status" value="1"/>
</dbReference>
<evidence type="ECO:0000256" key="1">
    <source>
        <dbReference type="ARBA" id="ARBA00011073"/>
    </source>
</evidence>
<dbReference type="Gene3D" id="3.40.50.200">
    <property type="entry name" value="Peptidase S8/S53 domain"/>
    <property type="match status" value="1"/>
</dbReference>
<dbReference type="PANTHER" id="PTHR43399">
    <property type="entry name" value="SUBTILISIN-RELATED"/>
    <property type="match status" value="1"/>
</dbReference>
<keyword evidence="6" id="KW-1185">Reference proteome</keyword>
<dbReference type="InterPro" id="IPR036852">
    <property type="entry name" value="Peptidase_S8/S53_dom_sf"/>
</dbReference>
<dbReference type="InterPro" id="IPR026444">
    <property type="entry name" value="Secre_tail"/>
</dbReference>
<dbReference type="PROSITE" id="PS51257">
    <property type="entry name" value="PROKAR_LIPOPROTEIN"/>
    <property type="match status" value="1"/>
</dbReference>
<evidence type="ECO:0000313" key="6">
    <source>
        <dbReference type="Proteomes" id="UP000632273"/>
    </source>
</evidence>
<feature type="domain" description="Secretion system C-terminal sorting" evidence="4">
    <location>
        <begin position="811"/>
        <end position="874"/>
    </location>
</feature>
<evidence type="ECO:0008006" key="7">
    <source>
        <dbReference type="Google" id="ProtNLM"/>
    </source>
</evidence>
<comment type="caution">
    <text evidence="2">Lacks conserved residue(s) required for the propagation of feature annotation.</text>
</comment>
<name>A0ABQ1UU38_9BACT</name>
<evidence type="ECO:0000259" key="4">
    <source>
        <dbReference type="Pfam" id="PF18962"/>
    </source>
</evidence>
<evidence type="ECO:0000259" key="3">
    <source>
        <dbReference type="Pfam" id="PF00082"/>
    </source>
</evidence>
<dbReference type="SUPFAM" id="SSF52743">
    <property type="entry name" value="Subtilisin-like"/>
    <property type="match status" value="1"/>
</dbReference>
<dbReference type="InterPro" id="IPR034058">
    <property type="entry name" value="TagA/B/C/D_pept_dom"/>
</dbReference>
<comment type="similarity">
    <text evidence="1 2">Belongs to the peptidase S8 family.</text>
</comment>
<dbReference type="PROSITE" id="PS51892">
    <property type="entry name" value="SUBTILASE"/>
    <property type="match status" value="1"/>
</dbReference>
<reference evidence="6" key="1">
    <citation type="journal article" date="2019" name="Int. J. Syst. Evol. Microbiol.">
        <title>The Global Catalogue of Microorganisms (GCM) 10K type strain sequencing project: providing services to taxonomists for standard genome sequencing and annotation.</title>
        <authorList>
            <consortium name="The Broad Institute Genomics Platform"/>
            <consortium name="The Broad Institute Genome Sequencing Center for Infectious Disease"/>
            <person name="Wu L."/>
            <person name="Ma J."/>
        </authorList>
    </citation>
    <scope>NUCLEOTIDE SEQUENCE [LARGE SCALE GENOMIC DNA]</scope>
    <source>
        <strain evidence="6">CGMCC 1.15197</strain>
    </source>
</reference>